<reference evidence="1" key="1">
    <citation type="journal article" date="2020" name="Nature">
        <title>Giant virus diversity and host interactions through global metagenomics.</title>
        <authorList>
            <person name="Schulz F."/>
            <person name="Roux S."/>
            <person name="Paez-Espino D."/>
            <person name="Jungbluth S."/>
            <person name="Walsh D.A."/>
            <person name="Denef V.J."/>
            <person name="McMahon K.D."/>
            <person name="Konstantinidis K.T."/>
            <person name="Eloe-Fadrosh E.A."/>
            <person name="Kyrpides N.C."/>
            <person name="Woyke T."/>
        </authorList>
    </citation>
    <scope>NUCLEOTIDE SEQUENCE</scope>
    <source>
        <strain evidence="1">GVMAG-M-3300001351-8</strain>
    </source>
</reference>
<dbReference type="AlphaFoldDB" id="A0A6C0ELM5"/>
<organism evidence="1">
    <name type="scientific">viral metagenome</name>
    <dbReference type="NCBI Taxonomy" id="1070528"/>
    <lineage>
        <taxon>unclassified sequences</taxon>
        <taxon>metagenomes</taxon>
        <taxon>organismal metagenomes</taxon>
    </lineage>
</organism>
<accession>A0A6C0ELM5</accession>
<sequence length="139" mass="16238">MDNKVLICNTSKQNNINRTLLDRTFNIEKRRPNLVDFRTDHFICNKYTDLNKNNKDLNIDYTKLNTQNHFFPGNGSSVGFLKNIDIDSNVKNIGVPLTLCKKTATKQCVYINRIEDHFKNTITNSGDQIWNRITKRKML</sequence>
<name>A0A6C0ELM5_9ZZZZ</name>
<protein>
    <submittedName>
        <fullName evidence="1">Uncharacterized protein</fullName>
    </submittedName>
</protein>
<evidence type="ECO:0000313" key="1">
    <source>
        <dbReference type="EMBL" id="QHT29199.1"/>
    </source>
</evidence>
<proteinExistence type="predicted"/>
<dbReference type="EMBL" id="MN738871">
    <property type="protein sequence ID" value="QHT29199.1"/>
    <property type="molecule type" value="Genomic_DNA"/>
</dbReference>